<comment type="caution">
    <text evidence="1">The sequence shown here is derived from an EMBL/GenBank/DDBJ whole genome shotgun (WGS) entry which is preliminary data.</text>
</comment>
<evidence type="ECO:0000313" key="2">
    <source>
        <dbReference type="Proteomes" id="UP001165960"/>
    </source>
</evidence>
<reference evidence="1" key="1">
    <citation type="submission" date="2022-04" db="EMBL/GenBank/DDBJ databases">
        <title>Genome of the entomopathogenic fungus Entomophthora muscae.</title>
        <authorList>
            <person name="Elya C."/>
            <person name="Lovett B.R."/>
            <person name="Lee E."/>
            <person name="Macias A.M."/>
            <person name="Hajek A.E."/>
            <person name="De Bivort B.L."/>
            <person name="Kasson M.T."/>
            <person name="De Fine Licht H.H."/>
            <person name="Stajich J.E."/>
        </authorList>
    </citation>
    <scope>NUCLEOTIDE SEQUENCE</scope>
    <source>
        <strain evidence="1">Berkeley</strain>
    </source>
</reference>
<proteinExistence type="predicted"/>
<organism evidence="1 2">
    <name type="scientific">Entomophthora muscae</name>
    <dbReference type="NCBI Taxonomy" id="34485"/>
    <lineage>
        <taxon>Eukaryota</taxon>
        <taxon>Fungi</taxon>
        <taxon>Fungi incertae sedis</taxon>
        <taxon>Zoopagomycota</taxon>
        <taxon>Entomophthoromycotina</taxon>
        <taxon>Entomophthoromycetes</taxon>
        <taxon>Entomophthorales</taxon>
        <taxon>Entomophthoraceae</taxon>
        <taxon>Entomophthora</taxon>
    </lineage>
</organism>
<evidence type="ECO:0000313" key="1">
    <source>
        <dbReference type="EMBL" id="KAJ9050399.1"/>
    </source>
</evidence>
<sequence>MLLPVIKFVVFSLAPFLLLLWSTSPDLWFCLSSSGRLVGDNPSSLLHLPTSFLISGEALVKSLTCDNLDLSSADPALLAPVVDVRIDNSPPLEPQAQERESNLEPGLPRPPGLWTAGPPTHIFLGSSPCKLTLKMMTRPVKQIELRKLLH</sequence>
<dbReference type="EMBL" id="QTSX02007156">
    <property type="protein sequence ID" value="KAJ9050399.1"/>
    <property type="molecule type" value="Genomic_DNA"/>
</dbReference>
<dbReference type="Proteomes" id="UP001165960">
    <property type="component" value="Unassembled WGS sequence"/>
</dbReference>
<protein>
    <submittedName>
        <fullName evidence="1">Uncharacterized protein</fullName>
    </submittedName>
</protein>
<accession>A0ACC2RK39</accession>
<keyword evidence="2" id="KW-1185">Reference proteome</keyword>
<name>A0ACC2RK39_9FUNG</name>
<gene>
    <name evidence="1" type="ORF">DSO57_1014623</name>
</gene>